<dbReference type="Proteomes" id="UP001189180">
    <property type="component" value="Unassembled WGS sequence"/>
</dbReference>
<sequence>MEGQERERVLPLSYFATTENLPSEYYLQQCCDSKQENGMTSTTNHVPVPVQPNGNIQIPSTRCRFGQLRAPKRCIVDNRRIPHRARRSQRSDSGKSEKNVIPYDVNKIPKSANLDSSPPLTPPGCESSSPSGQPLTENKRPRPEMIINGDSLNLSLSAPSPCMRDTSHLEAFADSRVHSASRGREFTCKESLVDGHRLRDLLAREPSYHPNNAFLFYVNPEVEDKVDAALRNEAVHNLRFMHNAFFNLSTETFCKAVNLIDRFIVKVKVKPKYMACVATASYCAASKLTHPLTEDIDLPSPDTLVHITRCGGNGADLIRMEEILASKLSNDLDGVNAYDFLRTFTDALMMNNGEMSKCPTNNFLNPILPNGTVDTSSGVARGTCRSYSSMITGDNSSLDCCCIPSCEPDQSGRQKHLSDELHHRSVSNDDSASVSRQLKTQYNQLLKRVMTRLEISLCSLEIYRFRPACLALGILALTGVTGLIPLAQTCRVDWTDVCECASLVGELYEVYYRDPLPSSRRQMVWNLSRRTLFRIGYSSPTPLDTISEDCEPVDDDEWLLPLLFEP</sequence>
<keyword evidence="1" id="KW-0195">Cyclin</keyword>
<dbReference type="SUPFAM" id="SSF47954">
    <property type="entry name" value="Cyclin-like"/>
    <property type="match status" value="1"/>
</dbReference>
<keyword evidence="5" id="KW-1185">Reference proteome</keyword>
<dbReference type="Gene3D" id="1.10.472.10">
    <property type="entry name" value="Cyclin-like"/>
    <property type="match status" value="1"/>
</dbReference>
<protein>
    <recommendedName>
        <fullName evidence="3">Cyclin-like domain-containing protein</fullName>
    </recommendedName>
</protein>
<evidence type="ECO:0000313" key="4">
    <source>
        <dbReference type="EMBL" id="CAM0512802.1"/>
    </source>
</evidence>
<evidence type="ECO:0000256" key="1">
    <source>
        <dbReference type="RuleBase" id="RU000383"/>
    </source>
</evidence>
<dbReference type="InterPro" id="IPR006671">
    <property type="entry name" value="Cyclin_N"/>
</dbReference>
<feature type="compositionally biased region" description="Polar residues" evidence="2">
    <location>
        <begin position="126"/>
        <end position="136"/>
    </location>
</feature>
<dbReference type="EMBL" id="CANUEZ050000287">
    <property type="protein sequence ID" value="CAM0512802.1"/>
    <property type="molecule type" value="Genomic_DNA"/>
</dbReference>
<comment type="caution">
    <text evidence="4">The sequence shown here is derived from an EMBL/GenBank/DDBJ whole genome shotgun (WGS) entry which is preliminary data.</text>
</comment>
<dbReference type="PANTHER" id="PTHR10177">
    <property type="entry name" value="CYCLINS"/>
    <property type="match status" value="1"/>
</dbReference>
<dbReference type="SMART" id="SM00385">
    <property type="entry name" value="CYCLIN"/>
    <property type="match status" value="1"/>
</dbReference>
<evidence type="ECO:0000313" key="5">
    <source>
        <dbReference type="Proteomes" id="UP001189180"/>
    </source>
</evidence>
<dbReference type="InterPro" id="IPR036915">
    <property type="entry name" value="Cyclin-like_sf"/>
</dbReference>
<feature type="compositionally biased region" description="Basic and acidic residues" evidence="2">
    <location>
        <begin position="89"/>
        <end position="98"/>
    </location>
</feature>
<evidence type="ECO:0000259" key="3">
    <source>
        <dbReference type="SMART" id="SM00385"/>
    </source>
</evidence>
<dbReference type="InterPro" id="IPR013763">
    <property type="entry name" value="Cyclin-like_dom"/>
</dbReference>
<evidence type="ECO:0000256" key="2">
    <source>
        <dbReference type="SAM" id="MobiDB-lite"/>
    </source>
</evidence>
<dbReference type="Pfam" id="PF00134">
    <property type="entry name" value="Cyclin_N"/>
    <property type="match status" value="1"/>
</dbReference>
<organism evidence="4 5">
    <name type="scientific">Fasciola hepatica</name>
    <name type="common">Liver fluke</name>
    <dbReference type="NCBI Taxonomy" id="6192"/>
    <lineage>
        <taxon>Eukaryota</taxon>
        <taxon>Metazoa</taxon>
        <taxon>Spiralia</taxon>
        <taxon>Lophotrochozoa</taxon>
        <taxon>Platyhelminthes</taxon>
        <taxon>Trematoda</taxon>
        <taxon>Digenea</taxon>
        <taxon>Plagiorchiida</taxon>
        <taxon>Echinostomata</taxon>
        <taxon>Echinostomatoidea</taxon>
        <taxon>Fasciolidae</taxon>
        <taxon>Fasciola</taxon>
    </lineage>
</organism>
<accession>A0ABC9HIW3</accession>
<gene>
    <name evidence="4" type="ORF">FHB240107_LOCUS4233</name>
</gene>
<dbReference type="InterPro" id="IPR039361">
    <property type="entry name" value="Cyclin"/>
</dbReference>
<reference evidence="4 5" key="1">
    <citation type="submission" date="2024-08" db="EMBL/GenBank/DDBJ databases">
        <authorList>
            <person name="Paterson S."/>
        </authorList>
    </citation>
    <scope>NUCLEOTIDE SEQUENCE [LARGE SCALE GENOMIC DNA]</scope>
</reference>
<feature type="domain" description="Cyclin-like" evidence="3">
    <location>
        <begin position="239"/>
        <end position="326"/>
    </location>
</feature>
<dbReference type="AlphaFoldDB" id="A0ABC9HIW3"/>
<name>A0ABC9HIW3_FASHE</name>
<comment type="similarity">
    <text evidence="1">Belongs to the cyclin family.</text>
</comment>
<feature type="region of interest" description="Disordered" evidence="2">
    <location>
        <begin position="76"/>
        <end position="147"/>
    </location>
</feature>
<proteinExistence type="inferred from homology"/>